<sequence>MSKQSTDDGVWVIIPAAGVGSRMLSETPKQYLTIQSRTILEHTIACFQGVDAVSGILVIHGADDSYWQDIEMRLLASGVRAPFLQSTVGGAERSDTVMMGLNYLSEEVGLNKDQWVMVHDAARPCLREHDLMELLRLRESGGDGGILASSVKDTMKRATSDNQLISHTESREKLWHALTPQLFRLGALQSAFRSVMHDPGVKITDEASAMEYAGASVALVEGASDNIKLTTPSDLPLIEFLLQQKERSKHV</sequence>
<protein>
    <recommendedName>
        <fullName evidence="7">2-C-methyl-D-erythritol 4-phosphate cytidylyltransferase</fullName>
        <ecNumber evidence="7">2.7.7.60</ecNumber>
    </recommendedName>
    <alternativeName>
        <fullName evidence="7">4-diphosphocytidyl-2C-methyl-D-erythritol synthase</fullName>
    </alternativeName>
    <alternativeName>
        <fullName evidence="7">MEP cytidylyltransferase</fullName>
        <shortName evidence="7">MCT</shortName>
    </alternativeName>
</protein>
<comment type="similarity">
    <text evidence="3 7">Belongs to the IspD/TarI cytidylyltransferase family. IspD subfamily.</text>
</comment>
<dbReference type="PANTHER" id="PTHR32125">
    <property type="entry name" value="2-C-METHYL-D-ERYTHRITOL 4-PHOSPHATE CYTIDYLYLTRANSFERASE, CHLOROPLASTIC"/>
    <property type="match status" value="1"/>
</dbReference>
<evidence type="ECO:0000256" key="6">
    <source>
        <dbReference type="ARBA" id="ARBA00023229"/>
    </source>
</evidence>
<dbReference type="InterPro" id="IPR001228">
    <property type="entry name" value="IspD"/>
</dbReference>
<dbReference type="InterPro" id="IPR029044">
    <property type="entry name" value="Nucleotide-diphossugar_trans"/>
</dbReference>
<dbReference type="HAMAP" id="MF_00108">
    <property type="entry name" value="IspD"/>
    <property type="match status" value="1"/>
</dbReference>
<dbReference type="RefSeq" id="WP_109838707.1">
    <property type="nucleotide sequence ID" value="NZ_QGKM01000052.1"/>
</dbReference>
<feature type="site" description="Positions MEP for the nucleophilic attack" evidence="7">
    <location>
        <position position="228"/>
    </location>
</feature>
<dbReference type="PROSITE" id="PS01295">
    <property type="entry name" value="ISPD"/>
    <property type="match status" value="1"/>
</dbReference>
<dbReference type="EMBL" id="QGKM01000052">
    <property type="protein sequence ID" value="PWQ94945.1"/>
    <property type="molecule type" value="Genomic_DNA"/>
</dbReference>
<dbReference type="Proteomes" id="UP000245539">
    <property type="component" value="Unassembled WGS sequence"/>
</dbReference>
<name>A0A317C8F5_9GAMM</name>
<keyword evidence="5 7" id="KW-0548">Nucleotidyltransferase</keyword>
<feature type="site" description="Transition state stabilizer" evidence="7">
    <location>
        <position position="22"/>
    </location>
</feature>
<reference evidence="8 9" key="1">
    <citation type="submission" date="2018-05" db="EMBL/GenBank/DDBJ databases">
        <title>Leucothrix arctica sp. nov., isolated from Arctic seawater.</title>
        <authorList>
            <person name="Choi A."/>
            <person name="Baek K."/>
        </authorList>
    </citation>
    <scope>NUCLEOTIDE SEQUENCE [LARGE SCALE GENOMIC DNA]</scope>
    <source>
        <strain evidence="8 9">JCM 18388</strain>
    </source>
</reference>
<evidence type="ECO:0000256" key="4">
    <source>
        <dbReference type="ARBA" id="ARBA00022679"/>
    </source>
</evidence>
<keyword evidence="9" id="KW-1185">Reference proteome</keyword>
<keyword evidence="4 7" id="KW-0808">Transferase</keyword>
<organism evidence="8 9">
    <name type="scientific">Leucothrix pacifica</name>
    <dbReference type="NCBI Taxonomy" id="1247513"/>
    <lineage>
        <taxon>Bacteria</taxon>
        <taxon>Pseudomonadati</taxon>
        <taxon>Pseudomonadota</taxon>
        <taxon>Gammaproteobacteria</taxon>
        <taxon>Thiotrichales</taxon>
        <taxon>Thiotrichaceae</taxon>
        <taxon>Leucothrix</taxon>
    </lineage>
</organism>
<evidence type="ECO:0000256" key="2">
    <source>
        <dbReference type="ARBA" id="ARBA00004787"/>
    </source>
</evidence>
<gene>
    <name evidence="7" type="primary">ispD</name>
    <name evidence="8" type="ORF">DKW60_16210</name>
</gene>
<evidence type="ECO:0000256" key="5">
    <source>
        <dbReference type="ARBA" id="ARBA00022695"/>
    </source>
</evidence>
<dbReference type="SUPFAM" id="SSF53448">
    <property type="entry name" value="Nucleotide-diphospho-sugar transferases"/>
    <property type="match status" value="1"/>
</dbReference>
<dbReference type="PANTHER" id="PTHR32125:SF4">
    <property type="entry name" value="2-C-METHYL-D-ERYTHRITOL 4-PHOSPHATE CYTIDYLYLTRANSFERASE, CHLOROPLASTIC"/>
    <property type="match status" value="1"/>
</dbReference>
<dbReference type="InterPro" id="IPR034683">
    <property type="entry name" value="IspD/TarI"/>
</dbReference>
<evidence type="ECO:0000313" key="8">
    <source>
        <dbReference type="EMBL" id="PWQ94945.1"/>
    </source>
</evidence>
<comment type="catalytic activity">
    <reaction evidence="1 7">
        <text>2-C-methyl-D-erythritol 4-phosphate + CTP + H(+) = 4-CDP-2-C-methyl-D-erythritol + diphosphate</text>
        <dbReference type="Rhea" id="RHEA:13429"/>
        <dbReference type="ChEBI" id="CHEBI:15378"/>
        <dbReference type="ChEBI" id="CHEBI:33019"/>
        <dbReference type="ChEBI" id="CHEBI:37563"/>
        <dbReference type="ChEBI" id="CHEBI:57823"/>
        <dbReference type="ChEBI" id="CHEBI:58262"/>
        <dbReference type="EC" id="2.7.7.60"/>
    </reaction>
</comment>
<dbReference type="AlphaFoldDB" id="A0A317C8F5"/>
<proteinExistence type="inferred from homology"/>
<dbReference type="NCBIfam" id="TIGR00453">
    <property type="entry name" value="ispD"/>
    <property type="match status" value="1"/>
</dbReference>
<dbReference type="FunFam" id="3.90.550.10:FF:000003">
    <property type="entry name" value="2-C-methyl-D-erythritol 4-phosphate cytidylyltransferase"/>
    <property type="match status" value="1"/>
</dbReference>
<dbReference type="GO" id="GO:0050518">
    <property type="term" value="F:2-C-methyl-D-erythritol 4-phosphate cytidylyltransferase activity"/>
    <property type="evidence" value="ECO:0007669"/>
    <property type="project" value="UniProtKB-UniRule"/>
</dbReference>
<dbReference type="Pfam" id="PF01128">
    <property type="entry name" value="IspD"/>
    <property type="match status" value="1"/>
</dbReference>
<dbReference type="OrthoDB" id="9806837at2"/>
<dbReference type="EC" id="2.7.7.60" evidence="7"/>
<dbReference type="InterPro" id="IPR050088">
    <property type="entry name" value="IspD/TarI_cytidylyltransf_bact"/>
</dbReference>
<feature type="site" description="Positions MEP for the nucleophilic attack" evidence="7">
    <location>
        <position position="171"/>
    </location>
</feature>
<accession>A0A317C8F5</accession>
<evidence type="ECO:0000256" key="3">
    <source>
        <dbReference type="ARBA" id="ARBA00009789"/>
    </source>
</evidence>
<dbReference type="Gene3D" id="3.90.550.10">
    <property type="entry name" value="Spore Coat Polysaccharide Biosynthesis Protein SpsA, Chain A"/>
    <property type="match status" value="1"/>
</dbReference>
<comment type="pathway">
    <text evidence="2 7">Isoprenoid biosynthesis; isopentenyl diphosphate biosynthesis via DXP pathway; isopentenyl diphosphate from 1-deoxy-D-xylulose 5-phosphate: step 2/6.</text>
</comment>
<dbReference type="CDD" id="cd02516">
    <property type="entry name" value="CDP-ME_synthetase"/>
    <property type="match status" value="1"/>
</dbReference>
<dbReference type="InterPro" id="IPR018294">
    <property type="entry name" value="ISPD_synthase_CS"/>
</dbReference>
<comment type="caution">
    <text evidence="8">The sequence shown here is derived from an EMBL/GenBank/DDBJ whole genome shotgun (WGS) entry which is preliminary data.</text>
</comment>
<evidence type="ECO:0000256" key="7">
    <source>
        <dbReference type="HAMAP-Rule" id="MF_00108"/>
    </source>
</evidence>
<comment type="function">
    <text evidence="7">Catalyzes the formation of 4-diphosphocytidyl-2-C-methyl-D-erythritol from CTP and 2-C-methyl-D-erythritol 4-phosphate (MEP).</text>
</comment>
<feature type="site" description="Transition state stabilizer" evidence="7">
    <location>
        <position position="29"/>
    </location>
</feature>
<evidence type="ECO:0000256" key="1">
    <source>
        <dbReference type="ARBA" id="ARBA00001282"/>
    </source>
</evidence>
<keyword evidence="6 7" id="KW-0414">Isoprene biosynthesis</keyword>
<dbReference type="GO" id="GO:0019288">
    <property type="term" value="P:isopentenyl diphosphate biosynthetic process, methylerythritol 4-phosphate pathway"/>
    <property type="evidence" value="ECO:0007669"/>
    <property type="project" value="UniProtKB-UniRule"/>
</dbReference>
<evidence type="ECO:0000313" key="9">
    <source>
        <dbReference type="Proteomes" id="UP000245539"/>
    </source>
</evidence>
<dbReference type="UniPathway" id="UPA00056">
    <property type="reaction ID" value="UER00093"/>
</dbReference>